<keyword evidence="6" id="KW-1185">Reference proteome</keyword>
<dbReference type="PANTHER" id="PTHR10695:SF46">
    <property type="entry name" value="BIFUNCTIONAL COENZYME A SYNTHASE-RELATED"/>
    <property type="match status" value="1"/>
</dbReference>
<sequence length="203" mass="23084">MLVVGLTGGISSGKSTISSWFLQKGIVVLDADQIVKNLQRPNSPLVLKLAEEFGASIVNENGELVRDVLGKIVFYDHEAKERLNAMIHPLVQAKLEEEIERLKKVGEGLVVLDIPLLFESRFEALVDRTVVVYVSPDVQLQRLMKRDQIDREYALAKMNSQMSLDEKRARADYVLINNGTMGQLREQFDHLFEVLWERACQVF</sequence>
<dbReference type="EC" id="2.7.1.24" evidence="3 4"/>
<dbReference type="SUPFAM" id="SSF52540">
    <property type="entry name" value="P-loop containing nucleoside triphosphate hydrolases"/>
    <property type="match status" value="1"/>
</dbReference>
<comment type="pathway">
    <text evidence="3">Cofactor biosynthesis; coenzyme A biosynthesis; CoA from (R)-pantothenate: step 5/5.</text>
</comment>
<name>A0ABN6ZCA5_9FIRM</name>
<keyword evidence="1 3" id="KW-0547">Nucleotide-binding</keyword>
<evidence type="ECO:0000256" key="4">
    <source>
        <dbReference type="NCBIfam" id="TIGR00152"/>
    </source>
</evidence>
<proteinExistence type="inferred from homology"/>
<keyword evidence="3" id="KW-0808">Transferase</keyword>
<comment type="subcellular location">
    <subcellularLocation>
        <location evidence="3">Cytoplasm</location>
    </subcellularLocation>
</comment>
<dbReference type="Gene3D" id="3.40.50.300">
    <property type="entry name" value="P-loop containing nucleotide triphosphate hydrolases"/>
    <property type="match status" value="1"/>
</dbReference>
<evidence type="ECO:0000256" key="1">
    <source>
        <dbReference type="ARBA" id="ARBA00022741"/>
    </source>
</evidence>
<keyword evidence="3" id="KW-0173">Coenzyme A biosynthesis</keyword>
<accession>A0ABN6ZCA5</accession>
<dbReference type="RefSeq" id="WP_161831569.1">
    <property type="nucleotide sequence ID" value="NZ_AP028127.1"/>
</dbReference>
<comment type="similarity">
    <text evidence="3">Belongs to the CoaE family.</text>
</comment>
<keyword evidence="3" id="KW-0963">Cytoplasm</keyword>
<dbReference type="Proteomes" id="UP001432099">
    <property type="component" value="Chromosome"/>
</dbReference>
<keyword evidence="3 5" id="KW-0418">Kinase</keyword>
<dbReference type="InterPro" id="IPR027417">
    <property type="entry name" value="P-loop_NTPase"/>
</dbReference>
<dbReference type="GO" id="GO:0016301">
    <property type="term" value="F:kinase activity"/>
    <property type="evidence" value="ECO:0007669"/>
    <property type="project" value="UniProtKB-KW"/>
</dbReference>
<comment type="catalytic activity">
    <reaction evidence="3">
        <text>3'-dephospho-CoA + ATP = ADP + CoA + H(+)</text>
        <dbReference type="Rhea" id="RHEA:18245"/>
        <dbReference type="ChEBI" id="CHEBI:15378"/>
        <dbReference type="ChEBI" id="CHEBI:30616"/>
        <dbReference type="ChEBI" id="CHEBI:57287"/>
        <dbReference type="ChEBI" id="CHEBI:57328"/>
        <dbReference type="ChEBI" id="CHEBI:456216"/>
        <dbReference type="EC" id="2.7.1.24"/>
    </reaction>
</comment>
<gene>
    <name evidence="3 5" type="primary">coaE</name>
    <name evidence="5" type="ORF">T23_15660</name>
</gene>
<comment type="function">
    <text evidence="3">Catalyzes the phosphorylation of the 3'-hydroxyl group of dephosphocoenzyme A to form coenzyme A.</text>
</comment>
<keyword evidence="2 3" id="KW-0067">ATP-binding</keyword>
<evidence type="ECO:0000313" key="5">
    <source>
        <dbReference type="EMBL" id="BEH91464.1"/>
    </source>
</evidence>
<organism evidence="5 6">
    <name type="scientific">Turicibacter faecis</name>
    <dbReference type="NCBI Taxonomy" id="2963365"/>
    <lineage>
        <taxon>Bacteria</taxon>
        <taxon>Bacillati</taxon>
        <taxon>Bacillota</taxon>
        <taxon>Erysipelotrichia</taxon>
        <taxon>Erysipelotrichales</taxon>
        <taxon>Turicibacteraceae</taxon>
        <taxon>Turicibacter</taxon>
    </lineage>
</organism>
<reference evidence="5" key="1">
    <citation type="journal article" date="2024" name="Int. J. Syst. Evol. Microbiol.">
        <title>Turicibacter faecis sp. nov., isolated from faeces of heart failure mouse model.</title>
        <authorList>
            <person name="Imamura Y."/>
            <person name="Motooka D."/>
            <person name="Nakajima Y."/>
            <person name="Ito S."/>
            <person name="Kitakaze M."/>
            <person name="Iida T."/>
            <person name="Nakamura S."/>
        </authorList>
    </citation>
    <scope>NUCLEOTIDE SEQUENCE</scope>
    <source>
        <strain evidence="5">TC023</strain>
    </source>
</reference>
<feature type="binding site" evidence="3">
    <location>
        <begin position="11"/>
        <end position="16"/>
    </location>
    <ligand>
        <name>ATP</name>
        <dbReference type="ChEBI" id="CHEBI:30616"/>
    </ligand>
</feature>
<dbReference type="Pfam" id="PF01121">
    <property type="entry name" value="CoaE"/>
    <property type="match status" value="1"/>
</dbReference>
<dbReference type="PANTHER" id="PTHR10695">
    <property type="entry name" value="DEPHOSPHO-COA KINASE-RELATED"/>
    <property type="match status" value="1"/>
</dbReference>
<dbReference type="InterPro" id="IPR001977">
    <property type="entry name" value="Depp_CoAkinase"/>
</dbReference>
<dbReference type="NCBIfam" id="TIGR00152">
    <property type="entry name" value="dephospho-CoA kinase"/>
    <property type="match status" value="1"/>
</dbReference>
<evidence type="ECO:0000256" key="3">
    <source>
        <dbReference type="HAMAP-Rule" id="MF_00376"/>
    </source>
</evidence>
<dbReference type="HAMAP" id="MF_00376">
    <property type="entry name" value="Dephospho_CoA_kinase"/>
    <property type="match status" value="1"/>
</dbReference>
<dbReference type="CDD" id="cd02022">
    <property type="entry name" value="DPCK"/>
    <property type="match status" value="1"/>
</dbReference>
<protein>
    <recommendedName>
        <fullName evidence="3 4">Dephospho-CoA kinase</fullName>
        <ecNumber evidence="3 4">2.7.1.24</ecNumber>
    </recommendedName>
    <alternativeName>
        <fullName evidence="3">Dephosphocoenzyme A kinase</fullName>
    </alternativeName>
</protein>
<evidence type="ECO:0000256" key="2">
    <source>
        <dbReference type="ARBA" id="ARBA00022840"/>
    </source>
</evidence>
<dbReference type="PROSITE" id="PS51219">
    <property type="entry name" value="DPCK"/>
    <property type="match status" value="1"/>
</dbReference>
<dbReference type="EMBL" id="AP028127">
    <property type="protein sequence ID" value="BEH91464.1"/>
    <property type="molecule type" value="Genomic_DNA"/>
</dbReference>
<evidence type="ECO:0000313" key="6">
    <source>
        <dbReference type="Proteomes" id="UP001432099"/>
    </source>
</evidence>